<dbReference type="EMBL" id="JARPOI010000018">
    <property type="protein sequence ID" value="KAJ9135583.1"/>
    <property type="molecule type" value="Genomic_DNA"/>
</dbReference>
<dbReference type="Proteomes" id="UP001174677">
    <property type="component" value="Chromosome 18"/>
</dbReference>
<keyword evidence="5" id="KW-0539">Nucleus</keyword>
<accession>A0ABQ9KE86</accession>
<feature type="domain" description="TF-B3" evidence="7">
    <location>
        <begin position="22"/>
        <end position="115"/>
    </location>
</feature>
<dbReference type="Gene3D" id="2.40.330.10">
    <property type="entry name" value="DNA-binding pseudobarrel domain"/>
    <property type="match status" value="2"/>
</dbReference>
<keyword evidence="2" id="KW-0805">Transcription regulation</keyword>
<dbReference type="InterPro" id="IPR050655">
    <property type="entry name" value="Plant_B3_domain"/>
</dbReference>
<reference evidence="8 9" key="1">
    <citation type="journal article" date="2023" name="Plant Biotechnol. J.">
        <title>Chromosome-level wild Hevea brasiliensis genome provides new tools for genomic-assisted breeding and valuable loci to elevate rubber yield.</title>
        <authorList>
            <person name="Cheng H."/>
            <person name="Song X."/>
            <person name="Hu Y."/>
            <person name="Wu T."/>
            <person name="Yang Q."/>
            <person name="An Z."/>
            <person name="Feng S."/>
            <person name="Deng Z."/>
            <person name="Wu W."/>
            <person name="Zeng X."/>
            <person name="Tu M."/>
            <person name="Wang X."/>
            <person name="Huang H."/>
        </authorList>
    </citation>
    <scope>NUCLEOTIDE SEQUENCE [LARGE SCALE GENOMIC DNA]</scope>
    <source>
        <strain evidence="8">MT/VB/25A 57/8</strain>
    </source>
</reference>
<comment type="caution">
    <text evidence="8">The sequence shown here is derived from an EMBL/GenBank/DDBJ whole genome shotgun (WGS) entry which is preliminary data.</text>
</comment>
<evidence type="ECO:0000313" key="8">
    <source>
        <dbReference type="EMBL" id="KAJ9135583.1"/>
    </source>
</evidence>
<dbReference type="PANTHER" id="PTHR31920:SF147">
    <property type="entry name" value="TF-B3 DOMAIN-CONTAINING PROTEIN"/>
    <property type="match status" value="1"/>
</dbReference>
<evidence type="ECO:0000256" key="5">
    <source>
        <dbReference type="ARBA" id="ARBA00023242"/>
    </source>
</evidence>
<proteinExistence type="predicted"/>
<dbReference type="SMART" id="SM01019">
    <property type="entry name" value="B3"/>
    <property type="match status" value="2"/>
</dbReference>
<sequence>MRSRREMEPNANHSPVERPWQHFFKIILPSTIDEKKLRIPDKFVRKFGDELSDVANFMVPNGCAWKVGLTKDQNGIWFDDGWHNFVEHYYIRNGYFLVFGYRGFSNFSVLILDVTACEIEYPQNGEGSIYGEKCLVHHQIEMENNDSIQISGSTLLSPYCFSLKSKVCGESVTKGESSRRHNRQLQNPGRKKQHRGVASMVNPYDKHLCDTRSKKIKMEELLEIANVDANEPGRGKLDEHTISNSHGPLVKINDSNISKVELGDNELLAKCEEDVEIITSEMFGFKKASPESEKAIQAARMFKPKSPSFMVLLRPYNCYNNILYVPARFAKSYLSRFHKHIKLQVSDGREWIVRLAWKGCGRVDFGGGWNAFCRENNLQGGEVCVFELISSNVLKTSMFRAVQDVRPEK</sequence>
<evidence type="ECO:0000256" key="4">
    <source>
        <dbReference type="ARBA" id="ARBA00023163"/>
    </source>
</evidence>
<evidence type="ECO:0000256" key="1">
    <source>
        <dbReference type="ARBA" id="ARBA00004123"/>
    </source>
</evidence>
<keyword evidence="9" id="KW-1185">Reference proteome</keyword>
<feature type="region of interest" description="Disordered" evidence="6">
    <location>
        <begin position="172"/>
        <end position="197"/>
    </location>
</feature>
<feature type="domain" description="TF-B3" evidence="7">
    <location>
        <begin position="308"/>
        <end position="402"/>
    </location>
</feature>
<evidence type="ECO:0000256" key="3">
    <source>
        <dbReference type="ARBA" id="ARBA00023125"/>
    </source>
</evidence>
<organism evidence="8 9">
    <name type="scientific">Hevea brasiliensis</name>
    <name type="common">Para rubber tree</name>
    <name type="synonym">Siphonia brasiliensis</name>
    <dbReference type="NCBI Taxonomy" id="3981"/>
    <lineage>
        <taxon>Eukaryota</taxon>
        <taxon>Viridiplantae</taxon>
        <taxon>Streptophyta</taxon>
        <taxon>Embryophyta</taxon>
        <taxon>Tracheophyta</taxon>
        <taxon>Spermatophyta</taxon>
        <taxon>Magnoliopsida</taxon>
        <taxon>eudicotyledons</taxon>
        <taxon>Gunneridae</taxon>
        <taxon>Pentapetalae</taxon>
        <taxon>rosids</taxon>
        <taxon>fabids</taxon>
        <taxon>Malpighiales</taxon>
        <taxon>Euphorbiaceae</taxon>
        <taxon>Crotonoideae</taxon>
        <taxon>Micrandreae</taxon>
        <taxon>Hevea</taxon>
    </lineage>
</organism>
<dbReference type="InterPro" id="IPR003340">
    <property type="entry name" value="B3_DNA-bd"/>
</dbReference>
<protein>
    <recommendedName>
        <fullName evidence="7">TF-B3 domain-containing protein</fullName>
    </recommendedName>
</protein>
<dbReference type="Pfam" id="PF02362">
    <property type="entry name" value="B3"/>
    <property type="match status" value="2"/>
</dbReference>
<gene>
    <name evidence="8" type="ORF">P3X46_032752</name>
</gene>
<evidence type="ECO:0000256" key="6">
    <source>
        <dbReference type="SAM" id="MobiDB-lite"/>
    </source>
</evidence>
<dbReference type="SUPFAM" id="SSF101936">
    <property type="entry name" value="DNA-binding pseudobarrel domain"/>
    <property type="match status" value="2"/>
</dbReference>
<evidence type="ECO:0000256" key="2">
    <source>
        <dbReference type="ARBA" id="ARBA00023015"/>
    </source>
</evidence>
<evidence type="ECO:0000259" key="7">
    <source>
        <dbReference type="PROSITE" id="PS50863"/>
    </source>
</evidence>
<name>A0ABQ9KE86_HEVBR</name>
<keyword evidence="3" id="KW-0238">DNA-binding</keyword>
<dbReference type="PANTHER" id="PTHR31920">
    <property type="entry name" value="B3 DOMAIN-CONTAINING"/>
    <property type="match status" value="1"/>
</dbReference>
<comment type="subcellular location">
    <subcellularLocation>
        <location evidence="1">Nucleus</location>
    </subcellularLocation>
</comment>
<keyword evidence="4" id="KW-0804">Transcription</keyword>
<dbReference type="CDD" id="cd10017">
    <property type="entry name" value="B3_DNA"/>
    <property type="match status" value="2"/>
</dbReference>
<dbReference type="InterPro" id="IPR015300">
    <property type="entry name" value="DNA-bd_pseudobarrel_sf"/>
</dbReference>
<evidence type="ECO:0000313" key="9">
    <source>
        <dbReference type="Proteomes" id="UP001174677"/>
    </source>
</evidence>
<dbReference type="PROSITE" id="PS50863">
    <property type="entry name" value="B3"/>
    <property type="match status" value="2"/>
</dbReference>